<evidence type="ECO:0000313" key="1">
    <source>
        <dbReference type="EMBL" id="GHK51777.1"/>
    </source>
</evidence>
<sequence length="54" mass="6273">MAEQRHGGQPRAGLRLSELQARQRHLQQTPHIIIGFRLQPLLQQRGHGRSRFPL</sequence>
<proteinExistence type="predicted"/>
<protein>
    <submittedName>
        <fullName evidence="1">Uncharacterized protein</fullName>
    </submittedName>
</protein>
<evidence type="ECO:0000313" key="2">
    <source>
        <dbReference type="Proteomes" id="UP000655094"/>
    </source>
</evidence>
<accession>A0A919LXT9</accession>
<organism evidence="1 2">
    <name type="scientific">Klebsiella pneumoniae</name>
    <dbReference type="NCBI Taxonomy" id="573"/>
    <lineage>
        <taxon>Bacteria</taxon>
        <taxon>Pseudomonadati</taxon>
        <taxon>Pseudomonadota</taxon>
        <taxon>Gammaproteobacteria</taxon>
        <taxon>Enterobacterales</taxon>
        <taxon>Enterobacteriaceae</taxon>
        <taxon>Klebsiella/Raoultella group</taxon>
        <taxon>Klebsiella</taxon>
        <taxon>Klebsiella pneumoniae complex</taxon>
    </lineage>
</organism>
<dbReference type="AlphaFoldDB" id="A0A919LXT9"/>
<name>A0A919LXT9_KLEPN</name>
<comment type="caution">
    <text evidence="1">The sequence shown here is derived from an EMBL/GenBank/DDBJ whole genome shotgun (WGS) entry which is preliminary data.</text>
</comment>
<dbReference type="EMBL" id="BNFF01000001">
    <property type="protein sequence ID" value="GHK51777.1"/>
    <property type="molecule type" value="Genomic_DNA"/>
</dbReference>
<gene>
    <name evidence="1" type="ORF">KPZU09_15130</name>
</gene>
<dbReference type="Proteomes" id="UP000655094">
    <property type="component" value="Unassembled WGS sequence"/>
</dbReference>
<reference evidence="1" key="1">
    <citation type="submission" date="2020-10" db="EMBL/GenBank/DDBJ databases">
        <title>Genome Sequence of ESBL Producing Zambian Clinical Strains.</title>
        <authorList>
            <person name="Shawa M."/>
            <person name="Furuta Y."/>
            <person name="Simbotwe M."/>
            <person name="Mulenga E."/>
            <person name="Mubanga M."/>
            <person name="Mulenga G."/>
            <person name="Kaile C."/>
            <person name="Zorigt T."/>
            <person name="Hang'ombe B."/>
            <person name="Higashi H."/>
        </authorList>
    </citation>
    <scope>NUCLEOTIDE SEQUENCE</scope>
    <source>
        <strain evidence="1">Zam_UTH_09</strain>
    </source>
</reference>